<proteinExistence type="inferred from homology"/>
<dbReference type="InterPro" id="IPR028896">
    <property type="entry name" value="GcvT/YgfZ/DmdA"/>
</dbReference>
<evidence type="ECO:0000313" key="5">
    <source>
        <dbReference type="Proteomes" id="UP000664940"/>
    </source>
</evidence>
<evidence type="ECO:0000259" key="2">
    <source>
        <dbReference type="Pfam" id="PF01571"/>
    </source>
</evidence>
<dbReference type="Gene3D" id="2.40.30.110">
    <property type="entry name" value="Aminomethyltransferase beta-barrel domains"/>
    <property type="match status" value="1"/>
</dbReference>
<dbReference type="Pfam" id="PF08669">
    <property type="entry name" value="GCV_T_C"/>
    <property type="match status" value="1"/>
</dbReference>
<dbReference type="PIRSF" id="PIRSF006487">
    <property type="entry name" value="GcvT"/>
    <property type="match status" value="1"/>
</dbReference>
<dbReference type="InterPro" id="IPR006222">
    <property type="entry name" value="GCVT_N"/>
</dbReference>
<dbReference type="Proteomes" id="UP000664940">
    <property type="component" value="Unassembled WGS sequence"/>
</dbReference>
<dbReference type="GO" id="GO:0005739">
    <property type="term" value="C:mitochondrion"/>
    <property type="evidence" value="ECO:0007669"/>
    <property type="project" value="TreeGrafter"/>
</dbReference>
<dbReference type="EMBL" id="JABVXQ010000014">
    <property type="protein sequence ID" value="KAF6078959.1"/>
    <property type="molecule type" value="Genomic_DNA"/>
</dbReference>
<dbReference type="AlphaFoldDB" id="A0A833YQZ9"/>
<sequence length="315" mass="36337">MLNEGGGYENDCSIARLNKRSFFMISPTDQQVHCWAWLKKHMPRDSDLLLEDVTWKYTALNLIGPRAVDVLSELSYAPMTPDHFPSLFCKEMSVGYANGIRVMSMTHTGEPGFMLYIPIEYALHVYNEVMSVGQKYGIRNAGYYALRSLRIEKFFAFWGQDLNTLTTPLECGRESRVKLDKGMDFIGRDALLQQRQNGVYKRLTMFILDDHDTDLDLWPWWGEPIYRNGQYAGKTTSSAYSYTLERHVCLGFVHNFSEDTGEEQVVTADFINRGEYEIDIAGHRFQAKAKLYPVTSLFTHKRRKEDVELSDLQGK</sequence>
<dbReference type="SUPFAM" id="SSF101790">
    <property type="entry name" value="Aminomethyltransferase beta-barrel domain"/>
    <property type="match status" value="1"/>
</dbReference>
<dbReference type="PANTHER" id="PTHR43757">
    <property type="entry name" value="AMINOMETHYLTRANSFERASE"/>
    <property type="match status" value="1"/>
</dbReference>
<evidence type="ECO:0000259" key="3">
    <source>
        <dbReference type="Pfam" id="PF08669"/>
    </source>
</evidence>
<organism evidence="4 5">
    <name type="scientific">Phyllostomus discolor</name>
    <name type="common">pale spear-nosed bat</name>
    <dbReference type="NCBI Taxonomy" id="89673"/>
    <lineage>
        <taxon>Eukaryota</taxon>
        <taxon>Metazoa</taxon>
        <taxon>Chordata</taxon>
        <taxon>Craniata</taxon>
        <taxon>Vertebrata</taxon>
        <taxon>Euteleostomi</taxon>
        <taxon>Mammalia</taxon>
        <taxon>Eutheria</taxon>
        <taxon>Laurasiatheria</taxon>
        <taxon>Chiroptera</taxon>
        <taxon>Yangochiroptera</taxon>
        <taxon>Phyllostomidae</taxon>
        <taxon>Phyllostominae</taxon>
        <taxon>Phyllostomus</taxon>
    </lineage>
</organism>
<reference evidence="4 5" key="1">
    <citation type="journal article" date="2020" name="Nature">
        <title>Six reference-quality genomes reveal evolution of bat adaptations.</title>
        <authorList>
            <person name="Jebb D."/>
            <person name="Huang Z."/>
            <person name="Pippel M."/>
            <person name="Hughes G.M."/>
            <person name="Lavrichenko K."/>
            <person name="Devanna P."/>
            <person name="Winkler S."/>
            <person name="Jermiin L.S."/>
            <person name="Skirmuntt E.C."/>
            <person name="Katzourakis A."/>
            <person name="Burkitt-Gray L."/>
            <person name="Ray D.A."/>
            <person name="Sullivan K.A.M."/>
            <person name="Roscito J.G."/>
            <person name="Kirilenko B.M."/>
            <person name="Davalos L.M."/>
            <person name="Corthals A.P."/>
            <person name="Power M.L."/>
            <person name="Jones G."/>
            <person name="Ransome R.D."/>
            <person name="Dechmann D.K.N."/>
            <person name="Locatelli A.G."/>
            <person name="Puechmaille S.J."/>
            <person name="Fedrigo O."/>
            <person name="Jarvis E.D."/>
            <person name="Hiller M."/>
            <person name="Vernes S.C."/>
            <person name="Myers E.W."/>
            <person name="Teeling E.C."/>
        </authorList>
    </citation>
    <scope>NUCLEOTIDE SEQUENCE [LARGE SCALE GENOMIC DNA]</scope>
    <source>
        <strain evidence="4">Bat1K_MPI-CBG_1</strain>
    </source>
</reference>
<dbReference type="InterPro" id="IPR029043">
    <property type="entry name" value="GcvT/YgfZ_C"/>
</dbReference>
<gene>
    <name evidence="4" type="ORF">HJG60_014758</name>
</gene>
<dbReference type="InterPro" id="IPR027266">
    <property type="entry name" value="TrmE/GcvT-like"/>
</dbReference>
<feature type="domain" description="GCVT N-terminal" evidence="2">
    <location>
        <begin position="1"/>
        <end position="181"/>
    </location>
</feature>
<dbReference type="PANTHER" id="PTHR43757:SF15">
    <property type="entry name" value="PYRUVATE DEHYDROGENASE PHOSPHATASE REGULATORY SUBUNIT, MITOCHONDRIAL-LIKE"/>
    <property type="match status" value="1"/>
</dbReference>
<dbReference type="SUPFAM" id="SSF103025">
    <property type="entry name" value="Folate-binding domain"/>
    <property type="match status" value="1"/>
</dbReference>
<protein>
    <submittedName>
        <fullName evidence="4">Pyruvate dehydrogenase phosphatase regulatory subunit</fullName>
    </submittedName>
</protein>
<dbReference type="InterPro" id="IPR013977">
    <property type="entry name" value="GcvT_C"/>
</dbReference>
<comment type="similarity">
    <text evidence="1">Belongs to the GcvT family.</text>
</comment>
<comment type="caution">
    <text evidence="4">The sequence shown here is derived from an EMBL/GenBank/DDBJ whole genome shotgun (WGS) entry which is preliminary data.</text>
</comment>
<dbReference type="Pfam" id="PF01571">
    <property type="entry name" value="GCV_T"/>
    <property type="match status" value="1"/>
</dbReference>
<evidence type="ECO:0000256" key="1">
    <source>
        <dbReference type="ARBA" id="ARBA00008609"/>
    </source>
</evidence>
<dbReference type="Gene3D" id="3.30.70.1400">
    <property type="entry name" value="Aminomethyltransferase beta-barrel domains"/>
    <property type="match status" value="1"/>
</dbReference>
<feature type="domain" description="Aminomethyltransferase C-terminal" evidence="3">
    <location>
        <begin position="201"/>
        <end position="289"/>
    </location>
</feature>
<name>A0A833YQZ9_9CHIR</name>
<evidence type="ECO:0000313" key="4">
    <source>
        <dbReference type="EMBL" id="KAF6078959.1"/>
    </source>
</evidence>
<dbReference type="Gene3D" id="3.30.1360.120">
    <property type="entry name" value="Probable tRNA modification gtpase trme, domain 1"/>
    <property type="match status" value="1"/>
</dbReference>
<dbReference type="FunFam" id="3.30.1360.120:FF:000046">
    <property type="entry name" value="Pyruvate dehydrogenase phosphatase regulatory mitochondrial"/>
    <property type="match status" value="1"/>
</dbReference>
<keyword evidence="4" id="KW-0670">Pyruvate</keyword>
<accession>A0A833YQZ9</accession>